<reference evidence="2 3" key="1">
    <citation type="submission" date="2018-07" db="EMBL/GenBank/DDBJ databases">
        <title>Corallincola holothuriorum sp. nov., a new facultative anaerobe isolated from sea cucumber Apostichopus japonicus.</title>
        <authorList>
            <person name="Xia H."/>
        </authorList>
    </citation>
    <scope>NUCLEOTIDE SEQUENCE [LARGE SCALE GENOMIC DNA]</scope>
    <source>
        <strain evidence="2 3">C4</strain>
    </source>
</reference>
<evidence type="ECO:0000313" key="3">
    <source>
        <dbReference type="Proteomes" id="UP000252558"/>
    </source>
</evidence>
<evidence type="ECO:0000256" key="1">
    <source>
        <dbReference type="SAM" id="SignalP"/>
    </source>
</evidence>
<proteinExistence type="predicted"/>
<dbReference type="Proteomes" id="UP000252558">
    <property type="component" value="Unassembled WGS sequence"/>
</dbReference>
<keyword evidence="3" id="KW-1185">Reference proteome</keyword>
<feature type="chain" id="PRO_5016802453" evidence="1">
    <location>
        <begin position="26"/>
        <end position="174"/>
    </location>
</feature>
<accession>A0A368NKB8</accession>
<feature type="signal peptide" evidence="1">
    <location>
        <begin position="1"/>
        <end position="25"/>
    </location>
</feature>
<dbReference type="AlphaFoldDB" id="A0A368NKB8"/>
<dbReference type="EMBL" id="QPID01000005">
    <property type="protein sequence ID" value="RCU50094.1"/>
    <property type="molecule type" value="Genomic_DNA"/>
</dbReference>
<evidence type="ECO:0000313" key="2">
    <source>
        <dbReference type="EMBL" id="RCU50094.1"/>
    </source>
</evidence>
<protein>
    <submittedName>
        <fullName evidence="2">AraC family transcriptional regulator</fullName>
    </submittedName>
</protein>
<organism evidence="2 3">
    <name type="scientific">Corallincola holothuriorum</name>
    <dbReference type="NCBI Taxonomy" id="2282215"/>
    <lineage>
        <taxon>Bacteria</taxon>
        <taxon>Pseudomonadati</taxon>
        <taxon>Pseudomonadota</taxon>
        <taxon>Gammaproteobacteria</taxon>
        <taxon>Alteromonadales</taxon>
        <taxon>Psychromonadaceae</taxon>
        <taxon>Corallincola</taxon>
    </lineage>
</organism>
<comment type="caution">
    <text evidence="2">The sequence shown here is derived from an EMBL/GenBank/DDBJ whole genome shotgun (WGS) entry which is preliminary data.</text>
</comment>
<dbReference type="OrthoDB" id="5395931at2"/>
<name>A0A368NKB8_9GAMM</name>
<gene>
    <name evidence="2" type="ORF">DU002_10540</name>
</gene>
<keyword evidence="1" id="KW-0732">Signal</keyword>
<sequence>MKRIGQAVVATILLFTASLFSTLQAEEQPLGDKVESLKEQVVKLNRDLFILEEDLLFPATTQVTVYLSVDTGKFFKLDSVELKIDDDRVAGYLYTERQVNALHRGGIQRLYIGNLKAGKHEVTAFFTGFGPDGREYRRGATLAFDKGTDAKVLELQVRDETDTYQPDFKVVEWQ</sequence>